<dbReference type="PANTHER" id="PTHR40588">
    <property type="entry name" value="MRNA INTERFERASE TOXIN YAFQ"/>
    <property type="match status" value="1"/>
</dbReference>
<dbReference type="RefSeq" id="WP_191181641.1">
    <property type="nucleotide sequence ID" value="NZ_JACXXP010000065.1"/>
</dbReference>
<evidence type="ECO:0000313" key="3">
    <source>
        <dbReference type="Proteomes" id="UP000603715"/>
    </source>
</evidence>
<keyword evidence="3" id="KW-1185">Reference proteome</keyword>
<dbReference type="PANTHER" id="PTHR40588:SF1">
    <property type="entry name" value="MRNA INTERFERASE TOXIN YAFQ"/>
    <property type="match status" value="1"/>
</dbReference>
<dbReference type="SUPFAM" id="SSF143011">
    <property type="entry name" value="RelE-like"/>
    <property type="match status" value="1"/>
</dbReference>
<gene>
    <name evidence="2" type="ORF">IEW27_22255</name>
</gene>
<name>A0ABR8MDV2_9FLAO</name>
<evidence type="ECO:0000256" key="1">
    <source>
        <dbReference type="ARBA" id="ARBA00022649"/>
    </source>
</evidence>
<proteinExistence type="predicted"/>
<dbReference type="InterPro" id="IPR007712">
    <property type="entry name" value="RelE/ParE_toxin"/>
</dbReference>
<accession>A0ABR8MDV2</accession>
<dbReference type="Gene3D" id="3.30.2310.20">
    <property type="entry name" value="RelE-like"/>
    <property type="match status" value="1"/>
</dbReference>
<dbReference type="Proteomes" id="UP000603715">
    <property type="component" value="Unassembled WGS sequence"/>
</dbReference>
<protein>
    <submittedName>
        <fullName evidence="2">Type II toxin-antitoxin system YafQ family toxin</fullName>
    </submittedName>
</protein>
<keyword evidence="1" id="KW-1277">Toxin-antitoxin system</keyword>
<organism evidence="2 3">
    <name type="scientific">Chryseobacterium muglaense</name>
    <dbReference type="NCBI Taxonomy" id="2893752"/>
    <lineage>
        <taxon>Bacteria</taxon>
        <taxon>Pseudomonadati</taxon>
        <taxon>Bacteroidota</taxon>
        <taxon>Flavobacteriia</taxon>
        <taxon>Flavobacteriales</taxon>
        <taxon>Weeksellaceae</taxon>
        <taxon>Chryseobacterium group</taxon>
        <taxon>Chryseobacterium</taxon>
    </lineage>
</organism>
<evidence type="ECO:0000313" key="2">
    <source>
        <dbReference type="EMBL" id="MBD3907298.1"/>
    </source>
</evidence>
<comment type="caution">
    <text evidence="2">The sequence shown here is derived from an EMBL/GenBank/DDBJ whole genome shotgun (WGS) entry which is preliminary data.</text>
</comment>
<reference evidence="3" key="1">
    <citation type="submission" date="2023-07" db="EMBL/GenBank/DDBJ databases">
        <title>Description of novel Chryseobacterium sp. strain C-2.</title>
        <authorList>
            <person name="Saticioglu I.B."/>
        </authorList>
    </citation>
    <scope>NUCLEOTIDE SEQUENCE [LARGE SCALE GENOMIC DNA]</scope>
    <source>
        <strain evidence="3">C-2</strain>
    </source>
</reference>
<sequence length="95" mass="11172">MNNYSLVPSTKFKKDLKAYIKYPKKIEAIKNCLDLLSAGGYEKIPQNMKPHKLSGNYKDCWECHIQPDLLIIWEQEEEPEKEIYLIRLGSHSDLF</sequence>
<dbReference type="PIRSF" id="PIRSF006156">
    <property type="entry name" value="YafQ"/>
    <property type="match status" value="1"/>
</dbReference>
<dbReference type="Pfam" id="PF15738">
    <property type="entry name" value="YafQ_toxin"/>
    <property type="match status" value="1"/>
</dbReference>
<dbReference type="NCBIfam" id="TIGR02385">
    <property type="entry name" value="RelE_StbE"/>
    <property type="match status" value="1"/>
</dbReference>
<dbReference type="InterPro" id="IPR035093">
    <property type="entry name" value="RelE/ParE_toxin_dom_sf"/>
</dbReference>
<dbReference type="InterPro" id="IPR004386">
    <property type="entry name" value="Toxin_YafQ-like"/>
</dbReference>
<dbReference type="EMBL" id="JACXXP010000065">
    <property type="protein sequence ID" value="MBD3907298.1"/>
    <property type="molecule type" value="Genomic_DNA"/>
</dbReference>